<dbReference type="OrthoDB" id="5072at2759"/>
<dbReference type="SMR" id="A0A7M7LJ04"/>
<comment type="similarity">
    <text evidence="1 5">Belongs to the NOP53 family.</text>
</comment>
<evidence type="ECO:0000256" key="6">
    <source>
        <dbReference type="SAM" id="MobiDB-lite"/>
    </source>
</evidence>
<evidence type="ECO:0000256" key="2">
    <source>
        <dbReference type="ARBA" id="ARBA00018339"/>
    </source>
</evidence>
<comment type="subcellular location">
    <subcellularLocation>
        <location evidence="5">Nucleus</location>
        <location evidence="5">Nucleolus</location>
    </subcellularLocation>
    <subcellularLocation>
        <location evidence="5">Nucleus</location>
        <location evidence="5">Nucleoplasm</location>
    </subcellularLocation>
</comment>
<feature type="compositionally biased region" description="Basic residues" evidence="6">
    <location>
        <begin position="7"/>
        <end position="20"/>
    </location>
</feature>
<feature type="region of interest" description="Disordered" evidence="6">
    <location>
        <begin position="262"/>
        <end position="321"/>
    </location>
</feature>
<dbReference type="GO" id="GO:0005730">
    <property type="term" value="C:nucleolus"/>
    <property type="evidence" value="ECO:0007669"/>
    <property type="project" value="UniProtKB-SubCell"/>
</dbReference>
<accession>A0A7M7LJ04</accession>
<protein>
    <recommendedName>
        <fullName evidence="2 5">Ribosome biogenesis protein NOP53</fullName>
    </recommendedName>
</protein>
<dbReference type="AlphaFoldDB" id="A0A7M7LJ04"/>
<evidence type="ECO:0000256" key="3">
    <source>
        <dbReference type="ARBA" id="ARBA00022517"/>
    </source>
</evidence>
<dbReference type="KEGG" id="nvi:100116812"/>
<dbReference type="PIRSF" id="PIRSF017302">
    <property type="entry name" value="Gltscr2"/>
    <property type="match status" value="1"/>
</dbReference>
<keyword evidence="4 5" id="KW-0539">Nucleus</keyword>
<dbReference type="Proteomes" id="UP000002358">
    <property type="component" value="Chromosome 2"/>
</dbReference>
<dbReference type="EnsemblMetazoa" id="XM_032597580">
    <property type="protein sequence ID" value="XP_032453471"/>
    <property type="gene ID" value="LOC100116812"/>
</dbReference>
<dbReference type="GO" id="GO:0000027">
    <property type="term" value="P:ribosomal large subunit assembly"/>
    <property type="evidence" value="ECO:0007669"/>
    <property type="project" value="UniProtKB-UniRule"/>
</dbReference>
<evidence type="ECO:0000256" key="5">
    <source>
        <dbReference type="PIRNR" id="PIRNR017302"/>
    </source>
</evidence>
<dbReference type="PANTHER" id="PTHR14211">
    <property type="entry name" value="GLIOMA SUPPRESSOR CANDIDATE REGION GENE 2"/>
    <property type="match status" value="1"/>
</dbReference>
<dbReference type="GO" id="GO:0008097">
    <property type="term" value="F:5S rRNA binding"/>
    <property type="evidence" value="ECO:0007669"/>
    <property type="project" value="TreeGrafter"/>
</dbReference>
<gene>
    <name evidence="7" type="primary">100116812</name>
</gene>
<dbReference type="FunCoup" id="A0A7M7LJ04">
    <property type="interactions" value="1320"/>
</dbReference>
<dbReference type="OMA" id="TEKWTHK"/>
<dbReference type="PANTHER" id="PTHR14211:SF7">
    <property type="entry name" value="RIBOSOME BIOGENESIS PROTEIN NOP53"/>
    <property type="match status" value="1"/>
</dbReference>
<evidence type="ECO:0000256" key="4">
    <source>
        <dbReference type="ARBA" id="ARBA00023242"/>
    </source>
</evidence>
<feature type="region of interest" description="Disordered" evidence="6">
    <location>
        <begin position="1"/>
        <end position="25"/>
    </location>
</feature>
<keyword evidence="8" id="KW-1185">Reference proteome</keyword>
<evidence type="ECO:0000256" key="1">
    <source>
        <dbReference type="ARBA" id="ARBA00008838"/>
    </source>
</evidence>
<evidence type="ECO:0000313" key="8">
    <source>
        <dbReference type="Proteomes" id="UP000002358"/>
    </source>
</evidence>
<comment type="function">
    <text evidence="5">May play a role in ribosome biogenesis.</text>
</comment>
<organism evidence="7 8">
    <name type="scientific">Nasonia vitripennis</name>
    <name type="common">Parasitic wasp</name>
    <dbReference type="NCBI Taxonomy" id="7425"/>
    <lineage>
        <taxon>Eukaryota</taxon>
        <taxon>Metazoa</taxon>
        <taxon>Ecdysozoa</taxon>
        <taxon>Arthropoda</taxon>
        <taxon>Hexapoda</taxon>
        <taxon>Insecta</taxon>
        <taxon>Pterygota</taxon>
        <taxon>Neoptera</taxon>
        <taxon>Endopterygota</taxon>
        <taxon>Hymenoptera</taxon>
        <taxon>Apocrita</taxon>
        <taxon>Proctotrupomorpha</taxon>
        <taxon>Chalcidoidea</taxon>
        <taxon>Pteromalidae</taxon>
        <taxon>Pteromalinae</taxon>
        <taxon>Nasonia</taxon>
    </lineage>
</organism>
<dbReference type="EnsemblMetazoa" id="XM_001601162">
    <property type="protein sequence ID" value="XP_001601212"/>
    <property type="gene ID" value="LOC100116812"/>
</dbReference>
<dbReference type="InParanoid" id="A0A7M7LJ04"/>
<dbReference type="Pfam" id="PF07767">
    <property type="entry name" value="Nop53"/>
    <property type="match status" value="1"/>
</dbReference>
<evidence type="ECO:0000313" key="7">
    <source>
        <dbReference type="EnsemblMetazoa" id="XP_001601212"/>
    </source>
</evidence>
<sequence>MVDTVAKKRKVSKKTKKSWRKHVDTKDVDSFLDNERLEERLGTPFAQRKDEELFAVDRTRDESALQESSGLSKKQRRELLKNTEPKCFAILKPHTAVPDPIVKRNRVRTPEERKSIIRKQKEAERKLKGQLKLKERVAIKNRLLAKEKRANQPKRGEFKVDVWKKEPIVEAELKSEWLTNDTVRHTLANTGKKRKRVPESLHKKPSVLPAVNAPHPGTSYNPSFKDHQELLAQVAAEEVKLMKEEEHLNRVTNKMFRKVTAKQKDADNLTEMSEGLPLPNQKQDDDSDEDNDPNVRSINPPALNVKKTLVQRRKQKEQRKLQQQRLKQKIEKKKVADIYHLNHLGKQISKKEQKLGLLKEKREKIKAKKELEPKVLSRHKFEPLEQEFLMGDEIAGNLRNTTPAGNLLKDRYKSLQQRSIVAPGALQLKKTKSKVKRYIKADHKIELKKVTKK</sequence>
<dbReference type="GO" id="GO:0006364">
    <property type="term" value="P:rRNA processing"/>
    <property type="evidence" value="ECO:0007669"/>
    <property type="project" value="TreeGrafter"/>
</dbReference>
<name>A0A7M7LJ04_NASVI</name>
<proteinExistence type="inferred from homology"/>
<reference evidence="7" key="1">
    <citation type="submission" date="2021-01" db="UniProtKB">
        <authorList>
            <consortium name="EnsemblMetazoa"/>
        </authorList>
    </citation>
    <scope>IDENTIFICATION</scope>
</reference>
<keyword evidence="3 5" id="KW-0690">Ribosome biogenesis</keyword>
<dbReference type="InterPro" id="IPR011687">
    <property type="entry name" value="Nop53/GLTSCR2"/>
</dbReference>
<dbReference type="GO" id="GO:0005654">
    <property type="term" value="C:nucleoplasm"/>
    <property type="evidence" value="ECO:0007669"/>
    <property type="project" value="UniProtKB-SubCell"/>
</dbReference>
<feature type="region of interest" description="Disordered" evidence="6">
    <location>
        <begin position="188"/>
        <end position="214"/>
    </location>
</feature>